<accession>A0A7R7ZJ28</accession>
<feature type="transmembrane region" description="Helical" evidence="1">
    <location>
        <begin position="12"/>
        <end position="34"/>
    </location>
</feature>
<evidence type="ECO:0000313" key="2">
    <source>
        <dbReference type="EMBL" id="BCR83913.1"/>
    </source>
</evidence>
<dbReference type="RefSeq" id="XP_043132435.1">
    <property type="nucleotide sequence ID" value="XM_043275871.1"/>
</dbReference>
<name>A0A7R7ZJ28_ASPCH</name>
<feature type="transmembrane region" description="Helical" evidence="1">
    <location>
        <begin position="40"/>
        <end position="62"/>
    </location>
</feature>
<reference evidence="2" key="2">
    <citation type="submission" date="2021-02" db="EMBL/GenBank/DDBJ databases">
        <title>Aspergillus chevalieri M1 genome sequence.</title>
        <authorList>
            <person name="Kadooka C."/>
            <person name="Mori K."/>
            <person name="Futagami T."/>
        </authorList>
    </citation>
    <scope>NUCLEOTIDE SEQUENCE</scope>
    <source>
        <strain evidence="2">M1</strain>
    </source>
</reference>
<dbReference type="AlphaFoldDB" id="A0A7R7ZJ28"/>
<dbReference type="Proteomes" id="UP000637239">
    <property type="component" value="Chromosome 1"/>
</dbReference>
<reference evidence="2" key="1">
    <citation type="submission" date="2021-01" db="EMBL/GenBank/DDBJ databases">
        <authorList>
            <consortium name="Aspergillus chevalieri M1 genome sequencing consortium"/>
            <person name="Kazuki M."/>
            <person name="Futagami T."/>
        </authorList>
    </citation>
    <scope>NUCLEOTIDE SEQUENCE</scope>
    <source>
        <strain evidence="2">M1</strain>
    </source>
</reference>
<sequence length="114" mass="13066">MTAYYSYHQPFGALAWQFITFIFGTTAMVARYQYDYRGQALWFLFLTSSNLTLLLDPALCALRATMKLPDGSEVRVNKPLIAFKICEKQTTVFPGALGEGLPKEWHFDKAYLRI</sequence>
<organism evidence="2 3">
    <name type="scientific">Aspergillus chevalieri</name>
    <name type="common">Eurotium chevalieri</name>
    <dbReference type="NCBI Taxonomy" id="182096"/>
    <lineage>
        <taxon>Eukaryota</taxon>
        <taxon>Fungi</taxon>
        <taxon>Dikarya</taxon>
        <taxon>Ascomycota</taxon>
        <taxon>Pezizomycotina</taxon>
        <taxon>Eurotiomycetes</taxon>
        <taxon>Eurotiomycetidae</taxon>
        <taxon>Eurotiales</taxon>
        <taxon>Aspergillaceae</taxon>
        <taxon>Aspergillus</taxon>
        <taxon>Aspergillus subgen. Aspergillus</taxon>
    </lineage>
</organism>
<dbReference type="KEGG" id="ache:ACHE_11315A"/>
<protein>
    <submittedName>
        <fullName evidence="2">Uncharacterized protein</fullName>
    </submittedName>
</protein>
<keyword evidence="1" id="KW-0472">Membrane</keyword>
<evidence type="ECO:0000313" key="3">
    <source>
        <dbReference type="Proteomes" id="UP000637239"/>
    </source>
</evidence>
<dbReference type="GeneID" id="66978272"/>
<evidence type="ECO:0000256" key="1">
    <source>
        <dbReference type="SAM" id="Phobius"/>
    </source>
</evidence>
<dbReference type="EMBL" id="AP024416">
    <property type="protein sequence ID" value="BCR83913.1"/>
    <property type="molecule type" value="Genomic_DNA"/>
</dbReference>
<keyword evidence="3" id="KW-1185">Reference proteome</keyword>
<proteinExistence type="predicted"/>
<keyword evidence="1" id="KW-1133">Transmembrane helix</keyword>
<gene>
    <name evidence="2" type="ORF">ACHE_11315A</name>
</gene>
<keyword evidence="1" id="KW-0812">Transmembrane</keyword>